<evidence type="ECO:0000256" key="2">
    <source>
        <dbReference type="SAM" id="Phobius"/>
    </source>
</evidence>
<dbReference type="PANTHER" id="PTHR40078:SF1">
    <property type="entry name" value="INTEGRAL MEMBRANE PROTEIN"/>
    <property type="match status" value="1"/>
</dbReference>
<keyword evidence="2" id="KW-0472">Membrane</keyword>
<feature type="transmembrane region" description="Helical" evidence="2">
    <location>
        <begin position="156"/>
        <end position="177"/>
    </location>
</feature>
<dbReference type="PANTHER" id="PTHR40078">
    <property type="entry name" value="INTEGRAL MEMBRANE PROTEIN-RELATED"/>
    <property type="match status" value="1"/>
</dbReference>
<sequence>MDQKVEQKQQSQDQTSNFAAAKQPKASERRLRQLDVADVETPEIRAYAEKTKRIDMALRILLLLAGMFVAAFGISLIAVLNLGSTPISSLPLVVAAITGLSFGTTTFIVNLFFVLGQIALLRRKFNPWNLLQIPSVFVFSIFIDLSMHLLSGVTGFGYVTALALSLVGNLLLAFGIVMQIRSKTLVQPGEGIVLAVAVTLKKPFGYMKICNDVSLVATAAVVSWCVLGEIIQIREGTLLSAVLVGLLVKAIDGLRRRITGKD</sequence>
<accession>A0ABS2DSZ5</accession>
<feature type="transmembrane region" description="Helical" evidence="2">
    <location>
        <begin position="60"/>
        <end position="80"/>
    </location>
</feature>
<reference evidence="3 4" key="1">
    <citation type="journal article" date="2021" name="Sci. Rep.">
        <title>The distribution of antibiotic resistance genes in chicken gut microbiota commensals.</title>
        <authorList>
            <person name="Juricova H."/>
            <person name="Matiasovicova J."/>
            <person name="Kubasova T."/>
            <person name="Cejkova D."/>
            <person name="Rychlik I."/>
        </authorList>
    </citation>
    <scope>NUCLEOTIDE SEQUENCE [LARGE SCALE GENOMIC DNA]</scope>
    <source>
        <strain evidence="3 4">An829</strain>
    </source>
</reference>
<protein>
    <submittedName>
        <fullName evidence="3">Membrane protein</fullName>
    </submittedName>
</protein>
<dbReference type="Proteomes" id="UP000715095">
    <property type="component" value="Unassembled WGS sequence"/>
</dbReference>
<feature type="transmembrane region" description="Helical" evidence="2">
    <location>
        <begin position="128"/>
        <end position="150"/>
    </location>
</feature>
<dbReference type="EMBL" id="JACJJC010000012">
    <property type="protein sequence ID" value="MBM6704474.1"/>
    <property type="molecule type" value="Genomic_DNA"/>
</dbReference>
<name>A0ABS2DSZ5_9BURK</name>
<keyword evidence="4" id="KW-1185">Reference proteome</keyword>
<evidence type="ECO:0000313" key="3">
    <source>
        <dbReference type="EMBL" id="MBM6704474.1"/>
    </source>
</evidence>
<evidence type="ECO:0000256" key="1">
    <source>
        <dbReference type="SAM" id="MobiDB-lite"/>
    </source>
</evidence>
<evidence type="ECO:0000313" key="4">
    <source>
        <dbReference type="Proteomes" id="UP000715095"/>
    </source>
</evidence>
<gene>
    <name evidence="3" type="ORF">H6A60_08270</name>
</gene>
<comment type="caution">
    <text evidence="3">The sequence shown here is derived from an EMBL/GenBank/DDBJ whole genome shotgun (WGS) entry which is preliminary data.</text>
</comment>
<dbReference type="InterPro" id="IPR038750">
    <property type="entry name" value="YczE/YyaS-like"/>
</dbReference>
<proteinExistence type="predicted"/>
<dbReference type="RefSeq" id="WP_205103343.1">
    <property type="nucleotide sequence ID" value="NZ_JACJJC010000012.1"/>
</dbReference>
<feature type="transmembrane region" description="Helical" evidence="2">
    <location>
        <begin position="92"/>
        <end position="116"/>
    </location>
</feature>
<organism evidence="3 4">
    <name type="scientific">Sutterella massiliensis</name>
    <dbReference type="NCBI Taxonomy" id="1816689"/>
    <lineage>
        <taxon>Bacteria</taxon>
        <taxon>Pseudomonadati</taxon>
        <taxon>Pseudomonadota</taxon>
        <taxon>Betaproteobacteria</taxon>
        <taxon>Burkholderiales</taxon>
        <taxon>Sutterellaceae</taxon>
        <taxon>Sutterella</taxon>
    </lineage>
</organism>
<dbReference type="Pfam" id="PF19700">
    <property type="entry name" value="DUF6198"/>
    <property type="match status" value="1"/>
</dbReference>
<keyword evidence="2" id="KW-0812">Transmembrane</keyword>
<feature type="region of interest" description="Disordered" evidence="1">
    <location>
        <begin position="1"/>
        <end position="29"/>
    </location>
</feature>
<keyword evidence="2" id="KW-1133">Transmembrane helix</keyword>